<dbReference type="EMBL" id="AWUE01009355">
    <property type="protein sequence ID" value="OMP12436.1"/>
    <property type="molecule type" value="Genomic_DNA"/>
</dbReference>
<accession>A0A1R3KZA6</accession>
<evidence type="ECO:0000313" key="2">
    <source>
        <dbReference type="EMBL" id="OMP12436.1"/>
    </source>
</evidence>
<dbReference type="Proteomes" id="UP000187203">
    <property type="component" value="Unassembled WGS sequence"/>
</dbReference>
<dbReference type="AlphaFoldDB" id="A0A1R3KZA6"/>
<protein>
    <submittedName>
        <fullName evidence="2">Uncharacterized protein</fullName>
    </submittedName>
</protein>
<organism evidence="2 3">
    <name type="scientific">Corchorus olitorius</name>
    <dbReference type="NCBI Taxonomy" id="93759"/>
    <lineage>
        <taxon>Eukaryota</taxon>
        <taxon>Viridiplantae</taxon>
        <taxon>Streptophyta</taxon>
        <taxon>Embryophyta</taxon>
        <taxon>Tracheophyta</taxon>
        <taxon>Spermatophyta</taxon>
        <taxon>Magnoliopsida</taxon>
        <taxon>eudicotyledons</taxon>
        <taxon>Gunneridae</taxon>
        <taxon>Pentapetalae</taxon>
        <taxon>rosids</taxon>
        <taxon>malvids</taxon>
        <taxon>Malvales</taxon>
        <taxon>Malvaceae</taxon>
        <taxon>Grewioideae</taxon>
        <taxon>Apeibeae</taxon>
        <taxon>Corchorus</taxon>
    </lineage>
</organism>
<gene>
    <name evidence="2" type="ORF">COLO4_03215</name>
</gene>
<comment type="caution">
    <text evidence="2">The sequence shown here is derived from an EMBL/GenBank/DDBJ whole genome shotgun (WGS) entry which is preliminary data.</text>
</comment>
<keyword evidence="3" id="KW-1185">Reference proteome</keyword>
<reference evidence="3" key="1">
    <citation type="submission" date="2013-09" db="EMBL/GenBank/DDBJ databases">
        <title>Corchorus olitorius genome sequencing.</title>
        <authorList>
            <person name="Alam M."/>
            <person name="Haque M.S."/>
            <person name="Islam M.S."/>
            <person name="Emdad E.M."/>
            <person name="Islam M.M."/>
            <person name="Ahmed B."/>
            <person name="Halim A."/>
            <person name="Hossen Q.M.M."/>
            <person name="Hossain M.Z."/>
            <person name="Ahmed R."/>
            <person name="Khan M.M."/>
            <person name="Islam R."/>
            <person name="Rashid M.M."/>
            <person name="Khan S.A."/>
            <person name="Rahman M.S."/>
            <person name="Alam M."/>
            <person name="Yahiya A.S."/>
            <person name="Khan M.S."/>
            <person name="Azam M.S."/>
            <person name="Haque T."/>
            <person name="Lashkar M.Z.H."/>
            <person name="Akhand A.I."/>
            <person name="Morshed G."/>
            <person name="Roy S."/>
            <person name="Uddin K.S."/>
            <person name="Rabeya T."/>
            <person name="Hossain A.S."/>
            <person name="Chowdhury A."/>
            <person name="Snigdha A.R."/>
            <person name="Mortoza M.S."/>
            <person name="Matin S.A."/>
            <person name="Hoque S.M.E."/>
            <person name="Islam M.K."/>
            <person name="Roy D.K."/>
            <person name="Haider R."/>
            <person name="Moosa M.M."/>
            <person name="Elias S.M."/>
            <person name="Hasan A.M."/>
            <person name="Jahan S."/>
            <person name="Shafiuddin M."/>
            <person name="Mahmood N."/>
            <person name="Shommy N.S."/>
        </authorList>
    </citation>
    <scope>NUCLEOTIDE SEQUENCE [LARGE SCALE GENOMIC DNA]</scope>
    <source>
        <strain evidence="3">cv. O-4</strain>
    </source>
</reference>
<name>A0A1R3KZA6_9ROSI</name>
<feature type="region of interest" description="Disordered" evidence="1">
    <location>
        <begin position="25"/>
        <end position="44"/>
    </location>
</feature>
<sequence>MAVAWGFMYLSARAASTIGQVTIEKKAPPRQDQADESLISGFLA</sequence>
<proteinExistence type="predicted"/>
<evidence type="ECO:0000256" key="1">
    <source>
        <dbReference type="SAM" id="MobiDB-lite"/>
    </source>
</evidence>
<evidence type="ECO:0000313" key="3">
    <source>
        <dbReference type="Proteomes" id="UP000187203"/>
    </source>
</evidence>